<dbReference type="Proteomes" id="UP001162131">
    <property type="component" value="Unassembled WGS sequence"/>
</dbReference>
<name>A0AAU9JF67_9CILI</name>
<dbReference type="PANTHER" id="PTHR11739">
    <property type="entry name" value="CITRATE SYNTHASE"/>
    <property type="match status" value="1"/>
</dbReference>
<dbReference type="PRINTS" id="PR00143">
    <property type="entry name" value="CITRTSNTHASE"/>
</dbReference>
<dbReference type="AlphaFoldDB" id="A0AAU9JF67"/>
<dbReference type="SUPFAM" id="SSF48256">
    <property type="entry name" value="Citrate synthase"/>
    <property type="match status" value="1"/>
</dbReference>
<dbReference type="NCBIfam" id="NF007128">
    <property type="entry name" value="PRK09569.1"/>
    <property type="match status" value="1"/>
</dbReference>
<dbReference type="InterPro" id="IPR016142">
    <property type="entry name" value="Citrate_synth-like_lrg_a-sub"/>
</dbReference>
<proteinExistence type="inferred from homology"/>
<dbReference type="InterPro" id="IPR016143">
    <property type="entry name" value="Citrate_synth-like_sm_a-sub"/>
</dbReference>
<comment type="similarity">
    <text evidence="1 3">Belongs to the citrate synthase family.</text>
</comment>
<dbReference type="Gene3D" id="1.10.580.10">
    <property type="entry name" value="Citrate Synthase, domain 1"/>
    <property type="match status" value="1"/>
</dbReference>
<accession>A0AAU9JF67</accession>
<organism evidence="4 5">
    <name type="scientific">Blepharisma stoltei</name>
    <dbReference type="NCBI Taxonomy" id="1481888"/>
    <lineage>
        <taxon>Eukaryota</taxon>
        <taxon>Sar</taxon>
        <taxon>Alveolata</taxon>
        <taxon>Ciliophora</taxon>
        <taxon>Postciliodesmatophora</taxon>
        <taxon>Heterotrichea</taxon>
        <taxon>Heterotrichida</taxon>
        <taxon>Blepharismidae</taxon>
        <taxon>Blepharisma</taxon>
    </lineage>
</organism>
<dbReference type="PROSITE" id="PS00480">
    <property type="entry name" value="CITRATE_SYNTHASE"/>
    <property type="match status" value="1"/>
</dbReference>
<dbReference type="GO" id="GO:0006099">
    <property type="term" value="P:tricarboxylic acid cycle"/>
    <property type="evidence" value="ECO:0007669"/>
    <property type="project" value="TreeGrafter"/>
</dbReference>
<keyword evidence="2 3" id="KW-0808">Transferase</keyword>
<dbReference type="GO" id="GO:0005759">
    <property type="term" value="C:mitochondrial matrix"/>
    <property type="evidence" value="ECO:0007669"/>
    <property type="project" value="TreeGrafter"/>
</dbReference>
<comment type="caution">
    <text evidence="4">The sequence shown here is derived from an EMBL/GenBank/DDBJ whole genome shotgun (WGS) entry which is preliminary data.</text>
</comment>
<dbReference type="EMBL" id="CAJZBQ010000036">
    <property type="protein sequence ID" value="CAG9324641.1"/>
    <property type="molecule type" value="Genomic_DNA"/>
</dbReference>
<reference evidence="4" key="1">
    <citation type="submission" date="2021-09" db="EMBL/GenBank/DDBJ databases">
        <authorList>
            <consortium name="AG Swart"/>
            <person name="Singh M."/>
            <person name="Singh A."/>
            <person name="Seah K."/>
            <person name="Emmerich C."/>
        </authorList>
    </citation>
    <scope>NUCLEOTIDE SEQUENCE</scope>
    <source>
        <strain evidence="4">ATCC30299</strain>
    </source>
</reference>
<dbReference type="InterPro" id="IPR019810">
    <property type="entry name" value="Citrate_synthase_AS"/>
</dbReference>
<dbReference type="PANTHER" id="PTHR11739:SF8">
    <property type="entry name" value="CITRATE SYNTHASE, MITOCHONDRIAL"/>
    <property type="match status" value="1"/>
</dbReference>
<evidence type="ECO:0000313" key="4">
    <source>
        <dbReference type="EMBL" id="CAG9324641.1"/>
    </source>
</evidence>
<gene>
    <name evidence="4" type="ORF">BSTOLATCC_MIC36427</name>
</gene>
<sequence>MIFSRANFRRISTLKQIMEAKIAESRQRLTKLKKDHGNVPIDQVTIDQVVRGMRGMKALLTETSRLDPFKGITFRGLSIPECQQRLHGKYREPMPESMYWLLLTGEVPTFDQVEELRGELAKRSQIPAHTLDLLNSLPKHMHPMTQLSMGVLSLGAESEFMKAYDAGVKKSEYWISTLEDSLSLVAKLPGMAAIIYNNVYKDGKTCDPSIKYDLSENFGRMLGFSDNNFFELMRLYLTIHCDHEGGNVSSHTTHLVGSALSDVYKAYSAGLNGLAGPLHGLANQECLKWLLELWKVVGDNAEEDSIAVYVKETLKNGKVVPGYGHAVLRVTDPRFLVQMEFAKKSIDDCPLCKIVALCYKVIPRVLKEHGKAQNPYPNVDAHSGALLYYYGLREFEFYTVLFGVSRALGCTASTIWDRALMLPIERPASMTMEGLEEFAAKE</sequence>
<evidence type="ECO:0000256" key="3">
    <source>
        <dbReference type="RuleBase" id="RU000441"/>
    </source>
</evidence>
<dbReference type="InterPro" id="IPR002020">
    <property type="entry name" value="Citrate_synthase"/>
</dbReference>
<dbReference type="Pfam" id="PF00285">
    <property type="entry name" value="Citrate_synt"/>
    <property type="match status" value="1"/>
</dbReference>
<evidence type="ECO:0000256" key="1">
    <source>
        <dbReference type="ARBA" id="ARBA00010566"/>
    </source>
</evidence>
<evidence type="ECO:0000256" key="2">
    <source>
        <dbReference type="ARBA" id="ARBA00022679"/>
    </source>
</evidence>
<dbReference type="InterPro" id="IPR036969">
    <property type="entry name" value="Citrate_synthase_sf"/>
</dbReference>
<dbReference type="GO" id="GO:0005975">
    <property type="term" value="P:carbohydrate metabolic process"/>
    <property type="evidence" value="ECO:0007669"/>
    <property type="project" value="TreeGrafter"/>
</dbReference>
<keyword evidence="5" id="KW-1185">Reference proteome</keyword>
<dbReference type="Gene3D" id="1.10.230.10">
    <property type="entry name" value="Cytochrome P450-Terp, domain 2"/>
    <property type="match status" value="1"/>
</dbReference>
<dbReference type="GO" id="GO:0046912">
    <property type="term" value="F:acyltransferase activity, acyl groups converted into alkyl on transfer"/>
    <property type="evidence" value="ECO:0007669"/>
    <property type="project" value="InterPro"/>
</dbReference>
<evidence type="ECO:0000313" key="5">
    <source>
        <dbReference type="Proteomes" id="UP001162131"/>
    </source>
</evidence>
<protein>
    <recommendedName>
        <fullName evidence="3">Citrate synthase</fullName>
    </recommendedName>
</protein>